<keyword evidence="3" id="KW-1185">Reference proteome</keyword>
<dbReference type="EMBL" id="JAJFAZ020000007">
    <property type="protein sequence ID" value="KAI5318703.1"/>
    <property type="molecule type" value="Genomic_DNA"/>
</dbReference>
<feature type="compositionally biased region" description="Polar residues" evidence="1">
    <location>
        <begin position="10"/>
        <end position="25"/>
    </location>
</feature>
<sequence length="84" mass="9369">MGDVSLLRNEGSSTSTPQIVTIQSDNSPSLPAAFFQKNDHRSPIHMHCTVNMTDRHIELDRLRVRLFLAGLDPEFDQVGGKSYA</sequence>
<evidence type="ECO:0000313" key="2">
    <source>
        <dbReference type="EMBL" id="KAI5318703.1"/>
    </source>
</evidence>
<reference evidence="2 3" key="1">
    <citation type="journal article" date="2022" name="G3 (Bethesda)">
        <title>Whole-genome sequence and methylome profiling of the almond [Prunus dulcis (Mill.) D.A. Webb] cultivar 'Nonpareil'.</title>
        <authorList>
            <person name="D'Amico-Willman K.M."/>
            <person name="Ouma W.Z."/>
            <person name="Meulia T."/>
            <person name="Sideli G.M."/>
            <person name="Gradziel T.M."/>
            <person name="Fresnedo-Ramirez J."/>
        </authorList>
    </citation>
    <scope>NUCLEOTIDE SEQUENCE [LARGE SCALE GENOMIC DNA]</scope>
    <source>
        <strain evidence="2">Clone GOH B32 T37-40</strain>
    </source>
</reference>
<accession>A0AAD4V6A3</accession>
<proteinExistence type="predicted"/>
<organism evidence="2 3">
    <name type="scientific">Prunus dulcis</name>
    <name type="common">Almond</name>
    <name type="synonym">Amygdalus dulcis</name>
    <dbReference type="NCBI Taxonomy" id="3755"/>
    <lineage>
        <taxon>Eukaryota</taxon>
        <taxon>Viridiplantae</taxon>
        <taxon>Streptophyta</taxon>
        <taxon>Embryophyta</taxon>
        <taxon>Tracheophyta</taxon>
        <taxon>Spermatophyta</taxon>
        <taxon>Magnoliopsida</taxon>
        <taxon>eudicotyledons</taxon>
        <taxon>Gunneridae</taxon>
        <taxon>Pentapetalae</taxon>
        <taxon>rosids</taxon>
        <taxon>fabids</taxon>
        <taxon>Rosales</taxon>
        <taxon>Rosaceae</taxon>
        <taxon>Amygdaloideae</taxon>
        <taxon>Amygdaleae</taxon>
        <taxon>Prunus</taxon>
    </lineage>
</organism>
<evidence type="ECO:0000313" key="3">
    <source>
        <dbReference type="Proteomes" id="UP001054821"/>
    </source>
</evidence>
<dbReference type="AlphaFoldDB" id="A0AAD4V6A3"/>
<comment type="caution">
    <text evidence="2">The sequence shown here is derived from an EMBL/GenBank/DDBJ whole genome shotgun (WGS) entry which is preliminary data.</text>
</comment>
<protein>
    <submittedName>
        <fullName evidence="2">Uncharacterized protein</fullName>
    </submittedName>
</protein>
<name>A0AAD4V6A3_PRUDU</name>
<evidence type="ECO:0000256" key="1">
    <source>
        <dbReference type="SAM" id="MobiDB-lite"/>
    </source>
</evidence>
<gene>
    <name evidence="2" type="ORF">L3X38_038411</name>
</gene>
<dbReference type="Proteomes" id="UP001054821">
    <property type="component" value="Chromosome 7"/>
</dbReference>
<feature type="region of interest" description="Disordered" evidence="1">
    <location>
        <begin position="1"/>
        <end position="25"/>
    </location>
</feature>